<keyword evidence="2" id="KW-1185">Reference proteome</keyword>
<protein>
    <submittedName>
        <fullName evidence="1">Uncharacterized protein</fullName>
    </submittedName>
</protein>
<reference evidence="1" key="2">
    <citation type="journal article" date="2020" name="Nat. Commun.">
        <title>Large-scale genome sequencing of mycorrhizal fungi provides insights into the early evolution of symbiotic traits.</title>
        <authorList>
            <person name="Miyauchi S."/>
            <person name="Kiss E."/>
            <person name="Kuo A."/>
            <person name="Drula E."/>
            <person name="Kohler A."/>
            <person name="Sanchez-Garcia M."/>
            <person name="Morin E."/>
            <person name="Andreopoulos B."/>
            <person name="Barry K.W."/>
            <person name="Bonito G."/>
            <person name="Buee M."/>
            <person name="Carver A."/>
            <person name="Chen C."/>
            <person name="Cichocki N."/>
            <person name="Clum A."/>
            <person name="Culley D."/>
            <person name="Crous P.W."/>
            <person name="Fauchery L."/>
            <person name="Girlanda M."/>
            <person name="Hayes R.D."/>
            <person name="Keri Z."/>
            <person name="LaButti K."/>
            <person name="Lipzen A."/>
            <person name="Lombard V."/>
            <person name="Magnuson J."/>
            <person name="Maillard F."/>
            <person name="Murat C."/>
            <person name="Nolan M."/>
            <person name="Ohm R.A."/>
            <person name="Pangilinan J."/>
            <person name="Pereira M.F."/>
            <person name="Perotto S."/>
            <person name="Peter M."/>
            <person name="Pfister S."/>
            <person name="Riley R."/>
            <person name="Sitrit Y."/>
            <person name="Stielow J.B."/>
            <person name="Szollosi G."/>
            <person name="Zifcakova L."/>
            <person name="Stursova M."/>
            <person name="Spatafora J.W."/>
            <person name="Tedersoo L."/>
            <person name="Vaario L.M."/>
            <person name="Yamada A."/>
            <person name="Yan M."/>
            <person name="Wang P."/>
            <person name="Xu J."/>
            <person name="Bruns T."/>
            <person name="Baldrian P."/>
            <person name="Vilgalys R."/>
            <person name="Dunand C."/>
            <person name="Henrissat B."/>
            <person name="Grigoriev I.V."/>
            <person name="Hibbett D."/>
            <person name="Nagy L.G."/>
            <person name="Martin F.M."/>
        </authorList>
    </citation>
    <scope>NUCLEOTIDE SEQUENCE</scope>
    <source>
        <strain evidence="1">BED1</strain>
    </source>
</reference>
<name>A0AAD4BTT7_BOLED</name>
<comment type="caution">
    <text evidence="1">The sequence shown here is derived from an EMBL/GenBank/DDBJ whole genome shotgun (WGS) entry which is preliminary data.</text>
</comment>
<dbReference type="Proteomes" id="UP001194468">
    <property type="component" value="Unassembled WGS sequence"/>
</dbReference>
<gene>
    <name evidence="1" type="ORF">L210DRAFT_3645904</name>
</gene>
<dbReference type="EMBL" id="WHUW01000013">
    <property type="protein sequence ID" value="KAF8439965.1"/>
    <property type="molecule type" value="Genomic_DNA"/>
</dbReference>
<organism evidence="1 2">
    <name type="scientific">Boletus edulis BED1</name>
    <dbReference type="NCBI Taxonomy" id="1328754"/>
    <lineage>
        <taxon>Eukaryota</taxon>
        <taxon>Fungi</taxon>
        <taxon>Dikarya</taxon>
        <taxon>Basidiomycota</taxon>
        <taxon>Agaricomycotina</taxon>
        <taxon>Agaricomycetes</taxon>
        <taxon>Agaricomycetidae</taxon>
        <taxon>Boletales</taxon>
        <taxon>Boletineae</taxon>
        <taxon>Boletaceae</taxon>
        <taxon>Boletoideae</taxon>
        <taxon>Boletus</taxon>
    </lineage>
</organism>
<reference evidence="1" key="1">
    <citation type="submission" date="2019-10" db="EMBL/GenBank/DDBJ databases">
        <authorList>
            <consortium name="DOE Joint Genome Institute"/>
            <person name="Kuo A."/>
            <person name="Miyauchi S."/>
            <person name="Kiss E."/>
            <person name="Drula E."/>
            <person name="Kohler A."/>
            <person name="Sanchez-Garcia M."/>
            <person name="Andreopoulos B."/>
            <person name="Barry K.W."/>
            <person name="Bonito G."/>
            <person name="Buee M."/>
            <person name="Carver A."/>
            <person name="Chen C."/>
            <person name="Cichocki N."/>
            <person name="Clum A."/>
            <person name="Culley D."/>
            <person name="Crous P.W."/>
            <person name="Fauchery L."/>
            <person name="Girlanda M."/>
            <person name="Hayes R."/>
            <person name="Keri Z."/>
            <person name="LaButti K."/>
            <person name="Lipzen A."/>
            <person name="Lombard V."/>
            <person name="Magnuson J."/>
            <person name="Maillard F."/>
            <person name="Morin E."/>
            <person name="Murat C."/>
            <person name="Nolan M."/>
            <person name="Ohm R."/>
            <person name="Pangilinan J."/>
            <person name="Pereira M."/>
            <person name="Perotto S."/>
            <person name="Peter M."/>
            <person name="Riley R."/>
            <person name="Sitrit Y."/>
            <person name="Stielow B."/>
            <person name="Szollosi G."/>
            <person name="Zifcakova L."/>
            <person name="Stursova M."/>
            <person name="Spatafora J.W."/>
            <person name="Tedersoo L."/>
            <person name="Vaario L.-M."/>
            <person name="Yamada A."/>
            <person name="Yan M."/>
            <person name="Wang P."/>
            <person name="Xu J."/>
            <person name="Bruns T."/>
            <person name="Baldrian P."/>
            <person name="Vilgalys R."/>
            <person name="Henrissat B."/>
            <person name="Grigoriev I.V."/>
            <person name="Hibbett D."/>
            <person name="Nagy L.G."/>
            <person name="Martin F.M."/>
        </authorList>
    </citation>
    <scope>NUCLEOTIDE SEQUENCE</scope>
    <source>
        <strain evidence="1">BED1</strain>
    </source>
</reference>
<sequence>MDALDLVSSYRDHSWDWSRRSYIPRGTHTAFKMLPVGVLTKTHFIQYWKCMRTSPDPSVSIHTPLRSFGLLHNSLADPVTGSVNIRLLHVAATQTLEEQCNMTCLDFDLPKPVPNTDILPISIRSQQLLESNWDVERYTVPDEGYAGGLLLTEQEPSDIDYTNG</sequence>
<dbReference type="AlphaFoldDB" id="A0AAD4BTT7"/>
<evidence type="ECO:0000313" key="1">
    <source>
        <dbReference type="EMBL" id="KAF8439965.1"/>
    </source>
</evidence>
<proteinExistence type="predicted"/>
<evidence type="ECO:0000313" key="2">
    <source>
        <dbReference type="Proteomes" id="UP001194468"/>
    </source>
</evidence>
<accession>A0AAD4BTT7</accession>